<sequence>MKSILLAGLSRRLILAAAALLLLWGVYFWAVGL</sequence>
<protein>
    <submittedName>
        <fullName evidence="2">Membrane protein</fullName>
    </submittedName>
</protein>
<reference evidence="2 3" key="1">
    <citation type="submission" date="2014-11" db="EMBL/GenBank/DDBJ databases">
        <title>Genome of a novel goose pathogen.</title>
        <authorList>
            <person name="Hansen C.M."/>
            <person name="Hueffer K."/>
            <person name="Choi S.C."/>
        </authorList>
    </citation>
    <scope>NUCLEOTIDE SEQUENCE [LARGE SCALE GENOMIC DNA]</scope>
    <source>
        <strain evidence="2 3">KH1503</strain>
    </source>
</reference>
<proteinExistence type="predicted"/>
<keyword evidence="1" id="KW-1133">Transmembrane helix</keyword>
<dbReference type="AlphaFoldDB" id="A0A0J0YST0"/>
<evidence type="ECO:0000313" key="3">
    <source>
        <dbReference type="Proteomes" id="UP000036027"/>
    </source>
</evidence>
<evidence type="ECO:0000313" key="2">
    <source>
        <dbReference type="EMBL" id="KLT73152.1"/>
    </source>
</evidence>
<dbReference type="Proteomes" id="UP000036027">
    <property type="component" value="Unassembled WGS sequence"/>
</dbReference>
<evidence type="ECO:0000256" key="1">
    <source>
        <dbReference type="SAM" id="Phobius"/>
    </source>
</evidence>
<dbReference type="EMBL" id="JTDO01000005">
    <property type="protein sequence ID" value="KLT73152.1"/>
    <property type="molecule type" value="Genomic_DNA"/>
</dbReference>
<keyword evidence="3" id="KW-1185">Reference proteome</keyword>
<comment type="caution">
    <text evidence="2">The sequence shown here is derived from an EMBL/GenBank/DDBJ whole genome shotgun (WGS) entry which is preliminary data.</text>
</comment>
<keyword evidence="1" id="KW-0812">Transmembrane</keyword>
<dbReference type="STRING" id="1470200.PL75_04400"/>
<feature type="transmembrane region" description="Helical" evidence="1">
    <location>
        <begin position="12"/>
        <end position="30"/>
    </location>
</feature>
<gene>
    <name evidence="2" type="ORF">PL75_04400</name>
</gene>
<name>A0A0J0YST0_9NEIS</name>
<keyword evidence="1" id="KW-0472">Membrane</keyword>
<accession>A0A0J0YST0</accession>
<organism evidence="2 3">
    <name type="scientific">Neisseria arctica</name>
    <dbReference type="NCBI Taxonomy" id="1470200"/>
    <lineage>
        <taxon>Bacteria</taxon>
        <taxon>Pseudomonadati</taxon>
        <taxon>Pseudomonadota</taxon>
        <taxon>Betaproteobacteria</taxon>
        <taxon>Neisseriales</taxon>
        <taxon>Neisseriaceae</taxon>
        <taxon>Neisseria</taxon>
    </lineage>
</organism>
<dbReference type="PATRIC" id="fig|1470200.3.peg.2030"/>